<sequence length="55" mass="5946">MKEAKASVKAGNIKIVSVKKLSPAEADYYIKQANNPPNLATIGVIEASVYIEIQK</sequence>
<name>K9UFD5_CHAP6</name>
<organism evidence="1 2">
    <name type="scientific">Chamaesiphon minutus (strain ATCC 27169 / PCC 6605)</name>
    <dbReference type="NCBI Taxonomy" id="1173020"/>
    <lineage>
        <taxon>Bacteria</taxon>
        <taxon>Bacillati</taxon>
        <taxon>Cyanobacteriota</taxon>
        <taxon>Cyanophyceae</taxon>
        <taxon>Gomontiellales</taxon>
        <taxon>Chamaesiphonaceae</taxon>
        <taxon>Chamaesiphon</taxon>
    </lineage>
</organism>
<proteinExistence type="predicted"/>
<dbReference type="STRING" id="1173020.Cha6605_1798"/>
<dbReference type="EMBL" id="CP003600">
    <property type="protein sequence ID" value="AFY92919.1"/>
    <property type="molecule type" value="Genomic_DNA"/>
</dbReference>
<gene>
    <name evidence="1" type="ORF">Cha6605_1798</name>
</gene>
<accession>K9UFD5</accession>
<keyword evidence="2" id="KW-1185">Reference proteome</keyword>
<reference evidence="1 2" key="1">
    <citation type="submission" date="2012-05" db="EMBL/GenBank/DDBJ databases">
        <title>Finished chromosome of genome of Chamaesiphon sp. PCC 6605.</title>
        <authorList>
            <consortium name="US DOE Joint Genome Institute"/>
            <person name="Gugger M."/>
            <person name="Coursin T."/>
            <person name="Rippka R."/>
            <person name="Tandeau De Marsac N."/>
            <person name="Huntemann M."/>
            <person name="Wei C.-L."/>
            <person name="Han J."/>
            <person name="Detter J.C."/>
            <person name="Han C."/>
            <person name="Tapia R."/>
            <person name="Chen A."/>
            <person name="Kyrpides N."/>
            <person name="Mavromatis K."/>
            <person name="Markowitz V."/>
            <person name="Szeto E."/>
            <person name="Ivanova N."/>
            <person name="Pagani I."/>
            <person name="Pati A."/>
            <person name="Goodwin L."/>
            <person name="Nordberg H.P."/>
            <person name="Cantor M.N."/>
            <person name="Hua S.X."/>
            <person name="Woyke T."/>
            <person name="Kerfeld C.A."/>
        </authorList>
    </citation>
    <scope>NUCLEOTIDE SEQUENCE [LARGE SCALE GENOMIC DNA]</scope>
    <source>
        <strain evidence="2">ATCC 27169 / PCC 6605</strain>
    </source>
</reference>
<dbReference type="AlphaFoldDB" id="K9UFD5"/>
<dbReference type="KEGG" id="cmp:Cha6605_1798"/>
<protein>
    <submittedName>
        <fullName evidence="1">Uncharacterized protein</fullName>
    </submittedName>
</protein>
<dbReference type="Proteomes" id="UP000010366">
    <property type="component" value="Chromosome"/>
</dbReference>
<dbReference type="RefSeq" id="WP_015159090.1">
    <property type="nucleotide sequence ID" value="NC_019697.1"/>
</dbReference>
<evidence type="ECO:0000313" key="2">
    <source>
        <dbReference type="Proteomes" id="UP000010366"/>
    </source>
</evidence>
<dbReference type="HOGENOM" id="CLU_3023665_0_0_3"/>
<evidence type="ECO:0000313" key="1">
    <source>
        <dbReference type="EMBL" id="AFY92919.1"/>
    </source>
</evidence>